<evidence type="ECO:0000256" key="2">
    <source>
        <dbReference type="ARBA" id="ARBA00022729"/>
    </source>
</evidence>
<evidence type="ECO:0000256" key="5">
    <source>
        <dbReference type="PROSITE-ProRule" id="PRU00473"/>
    </source>
</evidence>
<feature type="non-terminal residue" evidence="8">
    <location>
        <position position="292"/>
    </location>
</feature>
<dbReference type="PROSITE" id="PS51123">
    <property type="entry name" value="OMPA_2"/>
    <property type="match status" value="1"/>
</dbReference>
<dbReference type="Proteomes" id="UP001624684">
    <property type="component" value="Unassembled WGS sequence"/>
</dbReference>
<protein>
    <submittedName>
        <fullName evidence="8">OmpA family protein</fullName>
    </submittedName>
</protein>
<proteinExistence type="predicted"/>
<dbReference type="PRINTS" id="PR01021">
    <property type="entry name" value="OMPADOMAIN"/>
</dbReference>
<gene>
    <name evidence="8" type="ORF">ACJHVH_09405</name>
</gene>
<dbReference type="InterPro" id="IPR036737">
    <property type="entry name" value="OmpA-like_sf"/>
</dbReference>
<feature type="domain" description="OmpA-like" evidence="7">
    <location>
        <begin position="176"/>
        <end position="292"/>
    </location>
</feature>
<dbReference type="SUPFAM" id="SSF103088">
    <property type="entry name" value="OmpA-like"/>
    <property type="match status" value="1"/>
</dbReference>
<keyword evidence="9" id="KW-1185">Reference proteome</keyword>
<dbReference type="EMBL" id="JBJJXE010000051">
    <property type="protein sequence ID" value="MFL1733183.1"/>
    <property type="molecule type" value="Genomic_DNA"/>
</dbReference>
<feature type="chain" id="PRO_5047149803" evidence="6">
    <location>
        <begin position="23"/>
        <end position="292"/>
    </location>
</feature>
<evidence type="ECO:0000256" key="1">
    <source>
        <dbReference type="ARBA" id="ARBA00004442"/>
    </source>
</evidence>
<dbReference type="InterPro" id="IPR006665">
    <property type="entry name" value="OmpA-like"/>
</dbReference>
<dbReference type="InterPro" id="IPR006664">
    <property type="entry name" value="OMP_bac"/>
</dbReference>
<dbReference type="Gene3D" id="3.30.1450.10">
    <property type="match status" value="1"/>
</dbReference>
<dbReference type="InterPro" id="IPR006690">
    <property type="entry name" value="OMPA-like_CS"/>
</dbReference>
<keyword evidence="4" id="KW-0998">Cell outer membrane</keyword>
<dbReference type="PROSITE" id="PS51257">
    <property type="entry name" value="PROKAR_LIPOPROTEIN"/>
    <property type="match status" value="1"/>
</dbReference>
<dbReference type="InterPro" id="IPR050330">
    <property type="entry name" value="Bact_OuterMem_StrucFunc"/>
</dbReference>
<comment type="subcellular location">
    <subcellularLocation>
        <location evidence="1">Cell outer membrane</location>
    </subcellularLocation>
</comment>
<evidence type="ECO:0000256" key="6">
    <source>
        <dbReference type="SAM" id="SignalP"/>
    </source>
</evidence>
<dbReference type="PRINTS" id="PR01022">
    <property type="entry name" value="OUTRMMBRANEA"/>
</dbReference>
<sequence length="292" mass="32811">MKHSLFKAAIITAITAAISACATSPTQVTAEGTTDNPVWPKWDSVTLHNNRGTFPNLTSLREVKAGMTKDQLYHLLGRPHYHEVWRPREWNYLFHFHTPGIGTDGVTTCQFKVLFDKDTFTRSFFWNPIDPIDAACPAVYPEAPPLQPQIIIKEVAVPVEVPVQVPVEAPKAPPKPQIQRYTLNADALFAFDKYKLSDMLPGGRHDLNQLVEYLNKFEELNGIIITGHTDKLGSDAYNQKLSENRANTVVDYLVSQGIPRKIIYARGAGEKEPIHQCSDKLPRKQLITCLQP</sequence>
<name>A0ABW8U7W7_9GAMM</name>
<dbReference type="PANTHER" id="PTHR30329">
    <property type="entry name" value="STATOR ELEMENT OF FLAGELLAR MOTOR COMPLEX"/>
    <property type="match status" value="1"/>
</dbReference>
<evidence type="ECO:0000313" key="8">
    <source>
        <dbReference type="EMBL" id="MFL1733183.1"/>
    </source>
</evidence>
<dbReference type="InterPro" id="IPR002368">
    <property type="entry name" value="OmpA"/>
</dbReference>
<dbReference type="InterPro" id="IPR037873">
    <property type="entry name" value="BamE-like"/>
</dbReference>
<keyword evidence="3 5" id="KW-0472">Membrane</keyword>
<dbReference type="RefSeq" id="WP_407069655.1">
    <property type="nucleotide sequence ID" value="NZ_JBJJXE010000051.1"/>
</dbReference>
<reference evidence="8 9" key="1">
    <citation type="submission" date="2024-11" db="EMBL/GenBank/DDBJ databases">
        <title>First Report of Moraxella oculi in Brazil in an Infectious Bovine Keratoconjunctivitis Outbreak.</title>
        <authorList>
            <person name="Carvalho C.V."/>
            <person name="Domingues R."/>
            <person name="Coutinho C."/>
            <person name="Honorio N.T.B.S."/>
            <person name="Faza D.R.L.R."/>
            <person name="Carvalho W.A."/>
            <person name="Machado A.B.F."/>
            <person name="Martins M.F."/>
            <person name="Gaspar E.B."/>
        </authorList>
    </citation>
    <scope>NUCLEOTIDE SEQUENCE [LARGE SCALE GENOMIC DNA]</scope>
    <source>
        <strain evidence="8 9">2117LE</strain>
    </source>
</reference>
<evidence type="ECO:0000259" key="7">
    <source>
        <dbReference type="PROSITE" id="PS51123"/>
    </source>
</evidence>
<dbReference type="PANTHER" id="PTHR30329:SF21">
    <property type="entry name" value="LIPOPROTEIN YIAD-RELATED"/>
    <property type="match status" value="1"/>
</dbReference>
<dbReference type="Pfam" id="PF04355">
    <property type="entry name" value="BamE"/>
    <property type="match status" value="1"/>
</dbReference>
<keyword evidence="2 6" id="KW-0732">Signal</keyword>
<dbReference type="Pfam" id="PF00691">
    <property type="entry name" value="OmpA"/>
    <property type="match status" value="1"/>
</dbReference>
<organism evidence="8 9">
    <name type="scientific">Moraxella oculi</name>
    <dbReference type="NCBI Taxonomy" id="2940516"/>
    <lineage>
        <taxon>Bacteria</taxon>
        <taxon>Pseudomonadati</taxon>
        <taxon>Pseudomonadota</taxon>
        <taxon>Gammaproteobacteria</taxon>
        <taxon>Moraxellales</taxon>
        <taxon>Moraxellaceae</taxon>
        <taxon>Moraxella</taxon>
    </lineage>
</organism>
<dbReference type="Gene3D" id="3.30.1330.60">
    <property type="entry name" value="OmpA-like domain"/>
    <property type="match status" value="1"/>
</dbReference>
<feature type="signal peptide" evidence="6">
    <location>
        <begin position="1"/>
        <end position="22"/>
    </location>
</feature>
<evidence type="ECO:0000256" key="3">
    <source>
        <dbReference type="ARBA" id="ARBA00023136"/>
    </source>
</evidence>
<accession>A0ABW8U7W7</accession>
<comment type="caution">
    <text evidence="8">The sequence shown here is derived from an EMBL/GenBank/DDBJ whole genome shotgun (WGS) entry which is preliminary data.</text>
</comment>
<evidence type="ECO:0000313" key="9">
    <source>
        <dbReference type="Proteomes" id="UP001624684"/>
    </source>
</evidence>
<dbReference type="CDD" id="cd07185">
    <property type="entry name" value="OmpA_C-like"/>
    <property type="match status" value="1"/>
</dbReference>
<dbReference type="PROSITE" id="PS01068">
    <property type="entry name" value="OMPA_1"/>
    <property type="match status" value="1"/>
</dbReference>
<evidence type="ECO:0000256" key="4">
    <source>
        <dbReference type="ARBA" id="ARBA00023237"/>
    </source>
</evidence>
<dbReference type="InterPro" id="IPR007450">
    <property type="entry name" value="BamE_dom"/>
</dbReference>